<gene>
    <name evidence="1" type="ORF">M378DRAFT_19480</name>
</gene>
<organism evidence="1 2">
    <name type="scientific">Amanita muscaria (strain Koide BX008)</name>
    <dbReference type="NCBI Taxonomy" id="946122"/>
    <lineage>
        <taxon>Eukaryota</taxon>
        <taxon>Fungi</taxon>
        <taxon>Dikarya</taxon>
        <taxon>Basidiomycota</taxon>
        <taxon>Agaricomycotina</taxon>
        <taxon>Agaricomycetes</taxon>
        <taxon>Agaricomycetidae</taxon>
        <taxon>Agaricales</taxon>
        <taxon>Pluteineae</taxon>
        <taxon>Amanitaceae</taxon>
        <taxon>Amanita</taxon>
    </lineage>
</organism>
<dbReference type="EMBL" id="KN819207">
    <property type="protein sequence ID" value="KIL53850.1"/>
    <property type="molecule type" value="Genomic_DNA"/>
</dbReference>
<evidence type="ECO:0000313" key="2">
    <source>
        <dbReference type="Proteomes" id="UP000054549"/>
    </source>
</evidence>
<accession>A0A0C2RUD6</accession>
<dbReference type="AlphaFoldDB" id="A0A0C2RUD6"/>
<protein>
    <submittedName>
        <fullName evidence="1">Uncharacterized protein</fullName>
    </submittedName>
</protein>
<sequence length="52" mass="5844">MNLPYREVRKFDVYGFNVSTNSKSQSPHAAQVFGTNTNAFELLVLKLKNNGP</sequence>
<keyword evidence="2" id="KW-1185">Reference proteome</keyword>
<dbReference type="InParanoid" id="A0A0C2RUD6"/>
<reference evidence="1 2" key="1">
    <citation type="submission" date="2014-04" db="EMBL/GenBank/DDBJ databases">
        <title>Evolutionary Origins and Diversification of the Mycorrhizal Mutualists.</title>
        <authorList>
            <consortium name="DOE Joint Genome Institute"/>
            <consortium name="Mycorrhizal Genomics Consortium"/>
            <person name="Kohler A."/>
            <person name="Kuo A."/>
            <person name="Nagy L.G."/>
            <person name="Floudas D."/>
            <person name="Copeland A."/>
            <person name="Barry K.W."/>
            <person name="Cichocki N."/>
            <person name="Veneault-Fourrey C."/>
            <person name="LaButti K."/>
            <person name="Lindquist E.A."/>
            <person name="Lipzen A."/>
            <person name="Lundell T."/>
            <person name="Morin E."/>
            <person name="Murat C."/>
            <person name="Riley R."/>
            <person name="Ohm R."/>
            <person name="Sun H."/>
            <person name="Tunlid A."/>
            <person name="Henrissat B."/>
            <person name="Grigoriev I.V."/>
            <person name="Hibbett D.S."/>
            <person name="Martin F."/>
        </authorList>
    </citation>
    <scope>NUCLEOTIDE SEQUENCE [LARGE SCALE GENOMIC DNA]</scope>
    <source>
        <strain evidence="1 2">Koide BX008</strain>
    </source>
</reference>
<name>A0A0C2RUD6_AMAMK</name>
<evidence type="ECO:0000313" key="1">
    <source>
        <dbReference type="EMBL" id="KIL53850.1"/>
    </source>
</evidence>
<dbReference type="HOGENOM" id="CLU_3086774_0_0_1"/>
<dbReference type="Proteomes" id="UP000054549">
    <property type="component" value="Unassembled WGS sequence"/>
</dbReference>
<proteinExistence type="predicted"/>